<comment type="caution">
    <text evidence="3">The sequence shown here is derived from an EMBL/GenBank/DDBJ whole genome shotgun (WGS) entry which is preliminary data.</text>
</comment>
<feature type="region of interest" description="Disordered" evidence="1">
    <location>
        <begin position="1"/>
        <end position="86"/>
    </location>
</feature>
<evidence type="ECO:0000256" key="2">
    <source>
        <dbReference type="SAM" id="Phobius"/>
    </source>
</evidence>
<dbReference type="STRING" id="444597.BST26_15865"/>
<name>A0A1X0D4T1_9MYCO</name>
<dbReference type="Pfam" id="PF11241">
    <property type="entry name" value="DUF3043"/>
    <property type="match status" value="1"/>
</dbReference>
<dbReference type="EMBL" id="MVHS01000043">
    <property type="protein sequence ID" value="ORA67414.1"/>
    <property type="molecule type" value="Genomic_DNA"/>
</dbReference>
<evidence type="ECO:0000256" key="1">
    <source>
        <dbReference type="SAM" id="MobiDB-lite"/>
    </source>
</evidence>
<organism evidence="3 4">
    <name type="scientific">Mycolicibacterium insubricum</name>
    <dbReference type="NCBI Taxonomy" id="444597"/>
    <lineage>
        <taxon>Bacteria</taxon>
        <taxon>Bacillati</taxon>
        <taxon>Actinomycetota</taxon>
        <taxon>Actinomycetes</taxon>
        <taxon>Mycobacteriales</taxon>
        <taxon>Mycobacteriaceae</taxon>
        <taxon>Mycolicibacterium</taxon>
    </lineage>
</organism>
<feature type="compositionally biased region" description="Basic and acidic residues" evidence="1">
    <location>
        <begin position="1"/>
        <end position="10"/>
    </location>
</feature>
<dbReference type="Proteomes" id="UP000192801">
    <property type="component" value="Unassembled WGS sequence"/>
</dbReference>
<reference evidence="3 4" key="1">
    <citation type="submission" date="2016-12" db="EMBL/GenBank/DDBJ databases">
        <title>The new phylogeny of genus Mycobacterium.</title>
        <authorList>
            <person name="Tortoli E."/>
            <person name="Trovato A."/>
            <person name="Cirillo D.M."/>
        </authorList>
    </citation>
    <scope>NUCLEOTIDE SEQUENCE [LARGE SCALE GENOMIC DNA]</scope>
    <source>
        <strain evidence="3 4">DSM 45130</strain>
    </source>
</reference>
<keyword evidence="2" id="KW-1133">Transmembrane helix</keyword>
<accession>A0A1X0D4T1</accession>
<feature type="transmembrane region" description="Helical" evidence="2">
    <location>
        <begin position="157"/>
        <end position="178"/>
    </location>
</feature>
<gene>
    <name evidence="3" type="ORF">BST26_15865</name>
</gene>
<dbReference type="OrthoDB" id="5194448at2"/>
<dbReference type="RefSeq" id="WP_083032276.1">
    <property type="nucleotide sequence ID" value="NZ_AP022618.1"/>
</dbReference>
<dbReference type="AlphaFoldDB" id="A0A1X0D4T1"/>
<keyword evidence="4" id="KW-1185">Reference proteome</keyword>
<proteinExistence type="predicted"/>
<evidence type="ECO:0000313" key="4">
    <source>
        <dbReference type="Proteomes" id="UP000192801"/>
    </source>
</evidence>
<feature type="transmembrane region" description="Helical" evidence="2">
    <location>
        <begin position="131"/>
        <end position="151"/>
    </location>
</feature>
<evidence type="ECO:0008006" key="5">
    <source>
        <dbReference type="Google" id="ProtNLM"/>
    </source>
</evidence>
<evidence type="ECO:0000313" key="3">
    <source>
        <dbReference type="EMBL" id="ORA67414.1"/>
    </source>
</evidence>
<keyword evidence="2" id="KW-0812">Transmembrane</keyword>
<protein>
    <recommendedName>
        <fullName evidence="5">DUF3043 domain-containing protein</fullName>
    </recommendedName>
</protein>
<sequence>MKLLGRKRDDDGTEDPEGASDAVEITTSDASEEGAKRTTAPKGRPTPKRDQGRRGPVVAAPQTMAEARARRKQMAGPKLSREERKAARLERRAVMDDRRARMMAGDERYLMPRDQGPVKRYVRDLVDSRRFSLLGMFMPAALVMLAMMFAMPQQAAVFGSTPMLMLMLMMAIDAVLLGRQVSRRVDEKFPDNTEGKFRLGMYAAGRASQLRRMRAPKPMVNRGADVG</sequence>
<dbReference type="InterPro" id="IPR021403">
    <property type="entry name" value="DUF3043"/>
</dbReference>
<keyword evidence="2" id="KW-0472">Membrane</keyword>